<evidence type="ECO:0000256" key="1">
    <source>
        <dbReference type="SAM" id="SignalP"/>
    </source>
</evidence>
<protein>
    <recommendedName>
        <fullName evidence="2">TonB C-terminal domain-containing protein</fullName>
    </recommendedName>
</protein>
<dbReference type="InterPro" id="IPR037682">
    <property type="entry name" value="TonB_C"/>
</dbReference>
<accession>A0A1A9LEL9</accession>
<keyword evidence="4" id="KW-1185">Reference proteome</keyword>
<dbReference type="STRING" id="1385699.A7A78_11540"/>
<feature type="domain" description="TonB C-terminal" evidence="2">
    <location>
        <begin position="101"/>
        <end position="161"/>
    </location>
</feature>
<sequence>MSLNFIQFKNMKTKITLLFAFILTTISFAQTAEMEISTETTVNEPIPFQIVEVPPLAPDCKVKWKVEKQKKCTLDFILNHVNRKLNTNLVSELGLTGFFRIDVTFTIDKEGKPKNVSASGAPEIMNQNAVEVIQALPTFTPAMHKGEAAEVYFKFPIAFDIQ</sequence>
<dbReference type="Proteomes" id="UP000077552">
    <property type="component" value="Unassembled WGS sequence"/>
</dbReference>
<keyword evidence="1" id="KW-0732">Signal</keyword>
<evidence type="ECO:0000313" key="4">
    <source>
        <dbReference type="Proteomes" id="UP000077552"/>
    </source>
</evidence>
<gene>
    <name evidence="3" type="ORF">A7A78_11540</name>
</gene>
<feature type="chain" id="PRO_5008392158" description="TonB C-terminal domain-containing protein" evidence="1">
    <location>
        <begin position="30"/>
        <end position="162"/>
    </location>
</feature>
<comment type="caution">
    <text evidence="3">The sequence shown here is derived from an EMBL/GenBank/DDBJ whole genome shotgun (WGS) entry which is preliminary data.</text>
</comment>
<dbReference type="SUPFAM" id="SSF74653">
    <property type="entry name" value="TolA/TonB C-terminal domain"/>
    <property type="match status" value="1"/>
</dbReference>
<proteinExistence type="predicted"/>
<feature type="signal peptide" evidence="1">
    <location>
        <begin position="1"/>
        <end position="29"/>
    </location>
</feature>
<dbReference type="Gene3D" id="3.30.1150.10">
    <property type="match status" value="1"/>
</dbReference>
<dbReference type="Pfam" id="PF03544">
    <property type="entry name" value="TonB_C"/>
    <property type="match status" value="1"/>
</dbReference>
<name>A0A1A9LEL9_9FLAO</name>
<dbReference type="EMBL" id="LXIE01000011">
    <property type="protein sequence ID" value="OAD91663.1"/>
    <property type="molecule type" value="Genomic_DNA"/>
</dbReference>
<dbReference type="OrthoDB" id="1162253at2"/>
<dbReference type="AlphaFoldDB" id="A0A1A9LEL9"/>
<reference evidence="3 4" key="1">
    <citation type="submission" date="2016-05" db="EMBL/GenBank/DDBJ databases">
        <title>Genome sequencing of Vitellibacter soesokkakensis RSSK-12.</title>
        <authorList>
            <person name="Thevarajoo S."/>
            <person name="Selvaratnam C."/>
            <person name="Goh K.M."/>
            <person name="Chan K.-G."/>
            <person name="Chong C.S."/>
        </authorList>
    </citation>
    <scope>NUCLEOTIDE SEQUENCE [LARGE SCALE GENOMIC DNA]</scope>
    <source>
        <strain evidence="3 4">RSSK-12</strain>
    </source>
</reference>
<organism evidence="3 4">
    <name type="scientific">Aequorivita soesokkakensis</name>
    <dbReference type="NCBI Taxonomy" id="1385699"/>
    <lineage>
        <taxon>Bacteria</taxon>
        <taxon>Pseudomonadati</taxon>
        <taxon>Bacteroidota</taxon>
        <taxon>Flavobacteriia</taxon>
        <taxon>Flavobacteriales</taxon>
        <taxon>Flavobacteriaceae</taxon>
        <taxon>Aequorivita</taxon>
    </lineage>
</organism>
<evidence type="ECO:0000259" key="2">
    <source>
        <dbReference type="Pfam" id="PF03544"/>
    </source>
</evidence>
<dbReference type="GO" id="GO:0055085">
    <property type="term" value="P:transmembrane transport"/>
    <property type="evidence" value="ECO:0007669"/>
    <property type="project" value="InterPro"/>
</dbReference>
<evidence type="ECO:0000313" key="3">
    <source>
        <dbReference type="EMBL" id="OAD91663.1"/>
    </source>
</evidence>